<dbReference type="SUPFAM" id="SSF51905">
    <property type="entry name" value="FAD/NAD(P)-binding domain"/>
    <property type="match status" value="1"/>
</dbReference>
<protein>
    <submittedName>
        <fullName evidence="2">FAD-dependent monooxygenase</fullName>
    </submittedName>
</protein>
<dbReference type="InterPro" id="IPR051704">
    <property type="entry name" value="FAD_aromatic-hydroxylase"/>
</dbReference>
<dbReference type="Gene3D" id="3.30.9.10">
    <property type="entry name" value="D-Amino Acid Oxidase, subunit A, domain 2"/>
    <property type="match status" value="1"/>
</dbReference>
<sequence length="377" mass="40598">MKVLVSGAAMAGLSTAYWFARHGHDVTVVEQAPRIRPGGAPIDVRGAALGTAERMGILGRIRAEQVPPPTPYDVVGPDGTTRARFAIAWFGNECPDDVEITRDRLGAALRDAVGTGPRFVFDTEVTEIDQDDTGVTATTTASTERYDLVIGADGLHSAVRRLVFGEEQQFVHHLGLYVALVSLDPARSWAPGMYNAPGRMACIRTDADGPLGMVMFRSPRLTYDFRDTAAQQRIVGDVLATDNAWQIPWLRESILDPDRPAFYFDSISQTRMPAWHRGRVVLVGDAAHCAALLSGMGTSLAMTGAEFLAEAVARSPDDLAAAFAGYEAHQRPLVNRAQAGVDGNSGIMVPETARELDRRNALLREVAATAGGRATRS</sequence>
<keyword evidence="2" id="KW-0560">Oxidoreductase</keyword>
<feature type="domain" description="FAD-binding" evidence="1">
    <location>
        <begin position="2"/>
        <end position="163"/>
    </location>
</feature>
<gene>
    <name evidence="2" type="ORF">ACFO4E_10585</name>
</gene>
<dbReference type="RefSeq" id="WP_378573391.1">
    <property type="nucleotide sequence ID" value="NZ_JBHSFQ010000007.1"/>
</dbReference>
<dbReference type="PRINTS" id="PR00420">
    <property type="entry name" value="RNGMNOXGNASE"/>
</dbReference>
<accession>A0ABV9DU85</accession>
<organism evidence="2 3">
    <name type="scientific">Nocardiopsis mangrovi</name>
    <dbReference type="NCBI Taxonomy" id="1179818"/>
    <lineage>
        <taxon>Bacteria</taxon>
        <taxon>Bacillati</taxon>
        <taxon>Actinomycetota</taxon>
        <taxon>Actinomycetes</taxon>
        <taxon>Streptosporangiales</taxon>
        <taxon>Nocardiopsidaceae</taxon>
        <taxon>Nocardiopsis</taxon>
    </lineage>
</organism>
<evidence type="ECO:0000259" key="1">
    <source>
        <dbReference type="Pfam" id="PF01494"/>
    </source>
</evidence>
<feature type="domain" description="FAD-binding" evidence="1">
    <location>
        <begin position="269"/>
        <end position="313"/>
    </location>
</feature>
<dbReference type="InterPro" id="IPR002938">
    <property type="entry name" value="FAD-bd"/>
</dbReference>
<dbReference type="Gene3D" id="3.50.50.60">
    <property type="entry name" value="FAD/NAD(P)-binding domain"/>
    <property type="match status" value="1"/>
</dbReference>
<dbReference type="EMBL" id="JBHSFQ010000007">
    <property type="protein sequence ID" value="MFC4562301.1"/>
    <property type="molecule type" value="Genomic_DNA"/>
</dbReference>
<evidence type="ECO:0000313" key="2">
    <source>
        <dbReference type="EMBL" id="MFC4562301.1"/>
    </source>
</evidence>
<dbReference type="InterPro" id="IPR036188">
    <property type="entry name" value="FAD/NAD-bd_sf"/>
</dbReference>
<dbReference type="Pfam" id="PF01494">
    <property type="entry name" value="FAD_binding_3"/>
    <property type="match status" value="2"/>
</dbReference>
<dbReference type="Proteomes" id="UP001595923">
    <property type="component" value="Unassembled WGS sequence"/>
</dbReference>
<name>A0ABV9DU85_9ACTN</name>
<keyword evidence="2" id="KW-0503">Monooxygenase</keyword>
<dbReference type="GO" id="GO:0004497">
    <property type="term" value="F:monooxygenase activity"/>
    <property type="evidence" value="ECO:0007669"/>
    <property type="project" value="UniProtKB-KW"/>
</dbReference>
<evidence type="ECO:0000313" key="3">
    <source>
        <dbReference type="Proteomes" id="UP001595923"/>
    </source>
</evidence>
<dbReference type="PANTHER" id="PTHR46865">
    <property type="entry name" value="OXIDOREDUCTASE-RELATED"/>
    <property type="match status" value="1"/>
</dbReference>
<proteinExistence type="predicted"/>
<comment type="caution">
    <text evidence="2">The sequence shown here is derived from an EMBL/GenBank/DDBJ whole genome shotgun (WGS) entry which is preliminary data.</text>
</comment>
<dbReference type="PANTHER" id="PTHR46865:SF2">
    <property type="entry name" value="MONOOXYGENASE"/>
    <property type="match status" value="1"/>
</dbReference>
<reference evidence="3" key="1">
    <citation type="journal article" date="2019" name="Int. J. Syst. Evol. Microbiol.">
        <title>The Global Catalogue of Microorganisms (GCM) 10K type strain sequencing project: providing services to taxonomists for standard genome sequencing and annotation.</title>
        <authorList>
            <consortium name="The Broad Institute Genomics Platform"/>
            <consortium name="The Broad Institute Genome Sequencing Center for Infectious Disease"/>
            <person name="Wu L."/>
            <person name="Ma J."/>
        </authorList>
    </citation>
    <scope>NUCLEOTIDE SEQUENCE [LARGE SCALE GENOMIC DNA]</scope>
    <source>
        <strain evidence="3">XZYJ18</strain>
    </source>
</reference>
<keyword evidence="3" id="KW-1185">Reference proteome</keyword>